<feature type="region of interest" description="Disordered" evidence="1">
    <location>
        <begin position="46"/>
        <end position="75"/>
    </location>
</feature>
<gene>
    <name evidence="2" type="ORF">ECPE_LOCUS8862</name>
</gene>
<dbReference type="AlphaFoldDB" id="A0A183APH7"/>
<evidence type="ECO:0000313" key="2">
    <source>
        <dbReference type="EMBL" id="VDP84327.1"/>
    </source>
</evidence>
<keyword evidence="3" id="KW-1185">Reference proteome</keyword>
<sequence>MSVDSEPSMEQELPDGWNGAITASLATAPSDDGIIREQDALTNLKSTSCVPDSTDCTPATSESQQPIGSLGSQPAWSCASPGLANTSWFRMAAQCYRVDNHNLRDTNPNPPAHTDSNSVKWLAEDLSADHVHSSSRDWTLDTPRESSGQFSSLVTEIKFDSNSGLTATGTSRFSSYGIQPLGGSYDAAHL</sequence>
<evidence type="ECO:0000313" key="4">
    <source>
        <dbReference type="WBParaSite" id="ECPE_0000889001-mRNA-1"/>
    </source>
</evidence>
<dbReference type="Proteomes" id="UP000272942">
    <property type="component" value="Unassembled WGS sequence"/>
</dbReference>
<protein>
    <submittedName>
        <fullName evidence="4">MAM domain-containing protein</fullName>
    </submittedName>
</protein>
<dbReference type="EMBL" id="UZAN01046572">
    <property type="protein sequence ID" value="VDP84327.1"/>
    <property type="molecule type" value="Genomic_DNA"/>
</dbReference>
<organism evidence="4">
    <name type="scientific">Echinostoma caproni</name>
    <dbReference type="NCBI Taxonomy" id="27848"/>
    <lineage>
        <taxon>Eukaryota</taxon>
        <taxon>Metazoa</taxon>
        <taxon>Spiralia</taxon>
        <taxon>Lophotrochozoa</taxon>
        <taxon>Platyhelminthes</taxon>
        <taxon>Trematoda</taxon>
        <taxon>Digenea</taxon>
        <taxon>Plagiorchiida</taxon>
        <taxon>Echinostomata</taxon>
        <taxon>Echinostomatoidea</taxon>
        <taxon>Echinostomatidae</taxon>
        <taxon>Echinostoma</taxon>
    </lineage>
</organism>
<accession>A0A183APH7</accession>
<name>A0A183APH7_9TREM</name>
<reference evidence="4" key="1">
    <citation type="submission" date="2016-06" db="UniProtKB">
        <authorList>
            <consortium name="WormBaseParasite"/>
        </authorList>
    </citation>
    <scope>IDENTIFICATION</scope>
</reference>
<proteinExistence type="predicted"/>
<evidence type="ECO:0000313" key="3">
    <source>
        <dbReference type="Proteomes" id="UP000272942"/>
    </source>
</evidence>
<reference evidence="2 3" key="2">
    <citation type="submission" date="2018-11" db="EMBL/GenBank/DDBJ databases">
        <authorList>
            <consortium name="Pathogen Informatics"/>
        </authorList>
    </citation>
    <scope>NUCLEOTIDE SEQUENCE [LARGE SCALE GENOMIC DNA]</scope>
    <source>
        <strain evidence="2 3">Egypt</strain>
    </source>
</reference>
<dbReference type="WBParaSite" id="ECPE_0000889001-mRNA-1">
    <property type="protein sequence ID" value="ECPE_0000889001-mRNA-1"/>
    <property type="gene ID" value="ECPE_0000889001"/>
</dbReference>
<evidence type="ECO:0000256" key="1">
    <source>
        <dbReference type="SAM" id="MobiDB-lite"/>
    </source>
</evidence>